<name>A0ABT3P4P8_9ALTE</name>
<evidence type="ECO:0000256" key="1">
    <source>
        <dbReference type="SAM" id="MobiDB-lite"/>
    </source>
</evidence>
<comment type="caution">
    <text evidence="3">The sequence shown here is derived from an EMBL/GenBank/DDBJ whole genome shotgun (WGS) entry which is preliminary data.</text>
</comment>
<evidence type="ECO:0008006" key="5">
    <source>
        <dbReference type="Google" id="ProtNLM"/>
    </source>
</evidence>
<feature type="compositionally biased region" description="Acidic residues" evidence="1">
    <location>
        <begin position="64"/>
        <end position="78"/>
    </location>
</feature>
<sequence length="662" mass="72329">MLYNVMSPYTLSRSVSSKLTLISFIFLLTACGGGAGEEGASVPIATNPDTAPAQPANPDPSGGSDDDSNEEQPIDDSDQQPIADTHPSVADILSTDVVRTPDPSAFAVGSAVAPIENSMTAWMLNDVIKTSSLTLDKSELPFIWTPILMGEPRIDFAQSVVTDQNGWPTTLALSNGETADTLTLDLFNNHINKAYEAGTYTLTYSGTGEFAVTNVEVLSESKGQMSLRYEGTGPVTVKISKTDPKQTGDYLRNIQLIRPEAKTDATFSQTYLDHLAQFSVVRPVHLMSQALLYGIKDEDGGYSHSQGAQAWNSRVKTENVSWGSAKGAPYEVIAQLANEGDADLWLNVPVAADDEYVRELAEFMLVHLDPERVIYLELGNALWNVTYPYAMGRDYAFEQAQQRWYTLSLGDRPDYLSGKVTEANMVASWYAARTQEVAAIFKQVWSSHATRIAVVMTGEVGTSDSAVESNREILEAAIYVNEENAEIPAMNIDAFAVSMTIVDPWQQGAYVTEEGFDRTSATTYITEAINYVDGTDRFHAKASKPGLRYLVRKNVDVAAEYSLPLIAYEGGHNFSGSTFTEEKVETSQEMYDLYNAFYEMWQEESGALIMSANYIADSSIKDACANPLSVKTHLAGVKKTQQQSDSSAPIFRALKEIASTAG</sequence>
<keyword evidence="4" id="KW-1185">Reference proteome</keyword>
<feature type="signal peptide" evidence="2">
    <location>
        <begin position="1"/>
        <end position="35"/>
    </location>
</feature>
<dbReference type="EMBL" id="JAPFRD010000005">
    <property type="protein sequence ID" value="MCW8107702.1"/>
    <property type="molecule type" value="Genomic_DNA"/>
</dbReference>
<protein>
    <recommendedName>
        <fullName evidence="5">Cellulose-binding protein</fullName>
    </recommendedName>
</protein>
<dbReference type="RefSeq" id="WP_265616401.1">
    <property type="nucleotide sequence ID" value="NZ_JAPFRD010000005.1"/>
</dbReference>
<dbReference type="Proteomes" id="UP001142810">
    <property type="component" value="Unassembled WGS sequence"/>
</dbReference>
<feature type="region of interest" description="Disordered" evidence="1">
    <location>
        <begin position="39"/>
        <end position="84"/>
    </location>
</feature>
<keyword evidence="2" id="KW-0732">Signal</keyword>
<proteinExistence type="predicted"/>
<evidence type="ECO:0000313" key="3">
    <source>
        <dbReference type="EMBL" id="MCW8107702.1"/>
    </source>
</evidence>
<evidence type="ECO:0000313" key="4">
    <source>
        <dbReference type="Proteomes" id="UP001142810"/>
    </source>
</evidence>
<feature type="chain" id="PRO_5047451440" description="Cellulose-binding protein" evidence="2">
    <location>
        <begin position="36"/>
        <end position="662"/>
    </location>
</feature>
<evidence type="ECO:0000256" key="2">
    <source>
        <dbReference type="SAM" id="SignalP"/>
    </source>
</evidence>
<gene>
    <name evidence="3" type="ORF">OPS25_04190</name>
</gene>
<reference evidence="3" key="1">
    <citation type="submission" date="2022-11" db="EMBL/GenBank/DDBJ databases">
        <title>Alteromonas sp. nov., isolated from sea water of the Qingdao.</title>
        <authorList>
            <person name="Wang Q."/>
        </authorList>
    </citation>
    <scope>NUCLEOTIDE SEQUENCE</scope>
    <source>
        <strain evidence="3">ASW11-7</strain>
    </source>
</reference>
<accession>A0ABT3P4P8</accession>
<organism evidence="3 4">
    <name type="scientific">Alteromonas aquimaris</name>
    <dbReference type="NCBI Taxonomy" id="2998417"/>
    <lineage>
        <taxon>Bacteria</taxon>
        <taxon>Pseudomonadati</taxon>
        <taxon>Pseudomonadota</taxon>
        <taxon>Gammaproteobacteria</taxon>
        <taxon>Alteromonadales</taxon>
        <taxon>Alteromonadaceae</taxon>
        <taxon>Alteromonas/Salinimonas group</taxon>
        <taxon>Alteromonas</taxon>
    </lineage>
</organism>